<evidence type="ECO:0000256" key="5">
    <source>
        <dbReference type="ARBA" id="ARBA00022605"/>
    </source>
</evidence>
<dbReference type="InterPro" id="IPR020578">
    <property type="entry name" value="Aminotrans_V_PyrdxlP_BS"/>
</dbReference>
<evidence type="ECO:0000256" key="4">
    <source>
        <dbReference type="ARBA" id="ARBA00022576"/>
    </source>
</evidence>
<keyword evidence="9 12" id="KW-0718">Serine biosynthesis</keyword>
<dbReference type="EC" id="2.6.1.52" evidence="12"/>
<evidence type="ECO:0000313" key="15">
    <source>
        <dbReference type="Proteomes" id="UP000182771"/>
    </source>
</evidence>
<comment type="catalytic activity">
    <reaction evidence="11 12">
        <text>O-phospho-L-serine + 2-oxoglutarate = 3-phosphooxypyruvate + L-glutamate</text>
        <dbReference type="Rhea" id="RHEA:14329"/>
        <dbReference type="ChEBI" id="CHEBI:16810"/>
        <dbReference type="ChEBI" id="CHEBI:18110"/>
        <dbReference type="ChEBI" id="CHEBI:29985"/>
        <dbReference type="ChEBI" id="CHEBI:57524"/>
        <dbReference type="EC" id="2.6.1.52"/>
    </reaction>
</comment>
<dbReference type="InterPro" id="IPR015424">
    <property type="entry name" value="PyrdxlP-dep_Trfase"/>
</dbReference>
<dbReference type="Pfam" id="PF00266">
    <property type="entry name" value="Aminotran_5"/>
    <property type="match status" value="1"/>
</dbReference>
<dbReference type="HAMAP" id="MF_00160">
    <property type="entry name" value="SerC_aminotrans_5"/>
    <property type="match status" value="1"/>
</dbReference>
<comment type="caution">
    <text evidence="12">Lacks conserved residue(s) required for the propagation of feature annotation.</text>
</comment>
<dbReference type="GO" id="GO:0005737">
    <property type="term" value="C:cytoplasm"/>
    <property type="evidence" value="ECO:0007669"/>
    <property type="project" value="UniProtKB-SubCell"/>
</dbReference>
<dbReference type="InterPro" id="IPR000192">
    <property type="entry name" value="Aminotrans_V_dom"/>
</dbReference>
<keyword evidence="15" id="KW-1185">Reference proteome</keyword>
<feature type="binding site" evidence="12">
    <location>
        <position position="148"/>
    </location>
    <ligand>
        <name>pyridoxal 5'-phosphate</name>
        <dbReference type="ChEBI" id="CHEBI:597326"/>
    </ligand>
</feature>
<dbReference type="GeneID" id="85017818"/>
<evidence type="ECO:0000256" key="11">
    <source>
        <dbReference type="ARBA" id="ARBA00049007"/>
    </source>
</evidence>
<evidence type="ECO:0000256" key="9">
    <source>
        <dbReference type="ARBA" id="ARBA00023299"/>
    </source>
</evidence>
<keyword evidence="12" id="KW-0963">Cytoplasm</keyword>
<dbReference type="UniPathway" id="UPA00244">
    <property type="reaction ID" value="UER00311"/>
</dbReference>
<dbReference type="SUPFAM" id="SSF53383">
    <property type="entry name" value="PLP-dependent transferases"/>
    <property type="match status" value="1"/>
</dbReference>
<feature type="binding site" evidence="12">
    <location>
        <position position="41"/>
    </location>
    <ligand>
        <name>L-glutamate</name>
        <dbReference type="ChEBI" id="CHEBI:29985"/>
    </ligand>
</feature>
<dbReference type="Gene3D" id="3.90.1150.10">
    <property type="entry name" value="Aspartate Aminotransferase, domain 1"/>
    <property type="match status" value="1"/>
</dbReference>
<comment type="pathway">
    <text evidence="2 12">Amino-acid biosynthesis; L-serine biosynthesis; L-serine from 3-phospho-D-glycerate: step 2/3.</text>
</comment>
<dbReference type="FunFam" id="3.90.1150.10:FF:000006">
    <property type="entry name" value="Phosphoserine aminotransferase"/>
    <property type="match status" value="1"/>
</dbReference>
<evidence type="ECO:0000256" key="10">
    <source>
        <dbReference type="ARBA" id="ARBA00047630"/>
    </source>
</evidence>
<dbReference type="GO" id="GO:0008615">
    <property type="term" value="P:pyridoxine biosynthetic process"/>
    <property type="evidence" value="ECO:0007669"/>
    <property type="project" value="UniProtKB-UniRule"/>
</dbReference>
<dbReference type="GO" id="GO:0030170">
    <property type="term" value="F:pyridoxal phosphate binding"/>
    <property type="evidence" value="ECO:0007669"/>
    <property type="project" value="UniProtKB-UniRule"/>
</dbReference>
<dbReference type="RefSeq" id="WP_016419598.1">
    <property type="nucleotide sequence ID" value="NZ_FNND01000001.1"/>
</dbReference>
<dbReference type="Gene3D" id="3.40.640.10">
    <property type="entry name" value="Type I PLP-dependent aspartate aminotransferase-like (Major domain)"/>
    <property type="match status" value="1"/>
</dbReference>
<dbReference type="InterPro" id="IPR015421">
    <property type="entry name" value="PyrdxlP-dep_Trfase_major"/>
</dbReference>
<comment type="caution">
    <text evidence="14">The sequence shown here is derived from an EMBL/GenBank/DDBJ whole genome shotgun (WGS) entry which is preliminary data.</text>
</comment>
<keyword evidence="8 12" id="KW-0664">Pyridoxine biosynthesis</keyword>
<dbReference type="GO" id="GO:0004648">
    <property type="term" value="F:O-phospho-L-serine:2-oxoglutarate aminotransferase activity"/>
    <property type="evidence" value="ECO:0007669"/>
    <property type="project" value="UniProtKB-UniRule"/>
</dbReference>
<gene>
    <name evidence="12" type="primary">serC</name>
    <name evidence="14" type="ORF">SAMN05444420_101313</name>
</gene>
<dbReference type="InterPro" id="IPR015422">
    <property type="entry name" value="PyrdxlP-dep_Trfase_small"/>
</dbReference>
<keyword evidence="7 12" id="KW-0663">Pyridoxal phosphate</keyword>
<comment type="subunit">
    <text evidence="12">Homodimer.</text>
</comment>
<dbReference type="OrthoDB" id="9809412at2"/>
<dbReference type="EMBL" id="FNND01000001">
    <property type="protein sequence ID" value="SDW13183.1"/>
    <property type="molecule type" value="Genomic_DNA"/>
</dbReference>
<dbReference type="FunFam" id="3.40.640.10:FF:000010">
    <property type="entry name" value="Phosphoserine aminotransferase"/>
    <property type="match status" value="1"/>
</dbReference>
<reference evidence="14 15" key="1">
    <citation type="submission" date="2016-10" db="EMBL/GenBank/DDBJ databases">
        <authorList>
            <person name="Varghese N."/>
            <person name="Submissions S."/>
        </authorList>
    </citation>
    <scope>NUCLEOTIDE SEQUENCE [LARGE SCALE GENOMIC DNA]</scope>
    <source>
        <strain evidence="14 15">DSM 11449</strain>
    </source>
</reference>
<name>A0A1H2R183_9FLAO</name>
<feature type="binding site" evidence="12">
    <location>
        <position position="190"/>
    </location>
    <ligand>
        <name>pyridoxal 5'-phosphate</name>
        <dbReference type="ChEBI" id="CHEBI:597326"/>
    </ligand>
</feature>
<evidence type="ECO:0000313" key="14">
    <source>
        <dbReference type="EMBL" id="SDW13183.1"/>
    </source>
</evidence>
<accession>A0A1H2R183</accession>
<evidence type="ECO:0000256" key="1">
    <source>
        <dbReference type="ARBA" id="ARBA00004915"/>
    </source>
</evidence>
<evidence type="ECO:0000256" key="6">
    <source>
        <dbReference type="ARBA" id="ARBA00022679"/>
    </source>
</evidence>
<organism evidence="14 15">
    <name type="scientific">Capnocytophaga granulosa</name>
    <dbReference type="NCBI Taxonomy" id="45242"/>
    <lineage>
        <taxon>Bacteria</taxon>
        <taxon>Pseudomonadati</taxon>
        <taxon>Bacteroidota</taxon>
        <taxon>Flavobacteriia</taxon>
        <taxon>Flavobacteriales</taxon>
        <taxon>Flavobacteriaceae</taxon>
        <taxon>Capnocytophaga</taxon>
    </lineage>
</organism>
<feature type="domain" description="Aminotransferase class V" evidence="13">
    <location>
        <begin position="5"/>
        <end position="343"/>
    </location>
</feature>
<keyword evidence="4 12" id="KW-0032">Aminotransferase</keyword>
<dbReference type="PIRSF" id="PIRSF000525">
    <property type="entry name" value="SerC"/>
    <property type="match status" value="1"/>
</dbReference>
<comment type="pathway">
    <text evidence="1 12">Cofactor biosynthesis; pyridoxine 5'-phosphate biosynthesis; pyridoxine 5'-phosphate from D-erythrose 4-phosphate: step 3/5.</text>
</comment>
<dbReference type="PANTHER" id="PTHR43247">
    <property type="entry name" value="PHOSPHOSERINE AMINOTRANSFERASE"/>
    <property type="match status" value="1"/>
</dbReference>
<dbReference type="InterPro" id="IPR022278">
    <property type="entry name" value="Pser_aminoTfrase"/>
</dbReference>
<dbReference type="PANTHER" id="PTHR43247:SF1">
    <property type="entry name" value="PHOSPHOSERINE AMINOTRANSFERASE"/>
    <property type="match status" value="1"/>
</dbReference>
<feature type="modified residue" description="N6-(pyridoxal phosphate)lysine" evidence="12">
    <location>
        <position position="191"/>
    </location>
</feature>
<evidence type="ECO:0000259" key="13">
    <source>
        <dbReference type="Pfam" id="PF00266"/>
    </source>
</evidence>
<feature type="binding site" evidence="12">
    <location>
        <position position="167"/>
    </location>
    <ligand>
        <name>pyridoxal 5'-phosphate</name>
        <dbReference type="ChEBI" id="CHEBI:597326"/>
    </ligand>
</feature>
<comment type="catalytic activity">
    <reaction evidence="10 12">
        <text>4-(phosphooxy)-L-threonine + 2-oxoglutarate = (R)-3-hydroxy-2-oxo-4-phosphooxybutanoate + L-glutamate</text>
        <dbReference type="Rhea" id="RHEA:16573"/>
        <dbReference type="ChEBI" id="CHEBI:16810"/>
        <dbReference type="ChEBI" id="CHEBI:29985"/>
        <dbReference type="ChEBI" id="CHEBI:58452"/>
        <dbReference type="ChEBI" id="CHEBI:58538"/>
        <dbReference type="EC" id="2.6.1.52"/>
    </reaction>
</comment>
<dbReference type="NCBIfam" id="NF003764">
    <property type="entry name" value="PRK05355.1"/>
    <property type="match status" value="1"/>
</dbReference>
<evidence type="ECO:0000256" key="8">
    <source>
        <dbReference type="ARBA" id="ARBA00023096"/>
    </source>
</evidence>
<proteinExistence type="inferred from homology"/>
<dbReference type="GO" id="GO:0006564">
    <property type="term" value="P:L-serine biosynthetic process"/>
    <property type="evidence" value="ECO:0007669"/>
    <property type="project" value="UniProtKB-UniRule"/>
</dbReference>
<evidence type="ECO:0000256" key="2">
    <source>
        <dbReference type="ARBA" id="ARBA00005099"/>
    </source>
</evidence>
<sequence length="354" mass="39343">MKKHNFSAGPSILPTEVFEKASQAVIELEGTGLSILEMSHRSKEFVAIMERARALALELAGLTGKGYQALFLQGGASLHFYASALNLLERKGAYIDTGTWAHKAEVEAQFVGATEVIASSRENGYRNIPKEYVLPKDADYLHITTNNTIYGTEYFEYPKVSVPLVADMSSDIFSKEMPFDDFGLIYAGAQKNIGAVGTTLIIVCEDILGKVSHKIPTHLDYQVHIKNESMTNTPPTFAVYTCLLTMEWLKKQGGVAAIEVKNKEKARLLYEEVDRNPLFKGYADVKDRSRMNVVFNLVDESLSDRFNALWTEAGISGIKGHRSVGGYRASIYNALPIESVQLLIEVMQHFEKTV</sequence>
<feature type="binding site" evidence="12">
    <location>
        <begin position="76"/>
        <end position="77"/>
    </location>
    <ligand>
        <name>pyridoxal 5'-phosphate</name>
        <dbReference type="ChEBI" id="CHEBI:597326"/>
    </ligand>
</feature>
<feature type="binding site" evidence="12">
    <location>
        <begin position="232"/>
        <end position="233"/>
    </location>
    <ligand>
        <name>pyridoxal 5'-phosphate</name>
        <dbReference type="ChEBI" id="CHEBI:597326"/>
    </ligand>
</feature>
<evidence type="ECO:0000256" key="3">
    <source>
        <dbReference type="ARBA" id="ARBA00006904"/>
    </source>
</evidence>
<dbReference type="Proteomes" id="UP000182771">
    <property type="component" value="Unassembled WGS sequence"/>
</dbReference>
<comment type="similarity">
    <text evidence="3 12">Belongs to the class-V pyridoxal-phosphate-dependent aminotransferase family. SerC subfamily.</text>
</comment>
<evidence type="ECO:0000256" key="7">
    <source>
        <dbReference type="ARBA" id="ARBA00022898"/>
    </source>
</evidence>
<dbReference type="PROSITE" id="PS00595">
    <property type="entry name" value="AA_TRANSFER_CLASS_5"/>
    <property type="match status" value="1"/>
</dbReference>
<keyword evidence="6 12" id="KW-0808">Transferase</keyword>
<protein>
    <recommendedName>
        <fullName evidence="12">Phosphoserine aminotransferase</fullName>
        <ecNumber evidence="12">2.6.1.52</ecNumber>
    </recommendedName>
    <alternativeName>
        <fullName evidence="12">Phosphohydroxythreonine aminotransferase</fullName>
        <shortName evidence="12">PSAT</shortName>
    </alternativeName>
</protein>
<dbReference type="UniPathway" id="UPA00135">
    <property type="reaction ID" value="UER00197"/>
</dbReference>
<feature type="binding site" evidence="12">
    <location>
        <position position="100"/>
    </location>
    <ligand>
        <name>pyridoxal 5'-phosphate</name>
        <dbReference type="ChEBI" id="CHEBI:597326"/>
    </ligand>
</feature>
<evidence type="ECO:0000256" key="12">
    <source>
        <dbReference type="HAMAP-Rule" id="MF_00160"/>
    </source>
</evidence>
<comment type="subcellular location">
    <subcellularLocation>
        <location evidence="12">Cytoplasm</location>
    </subcellularLocation>
</comment>
<keyword evidence="5 12" id="KW-0028">Amino-acid biosynthesis</keyword>
<dbReference type="AlphaFoldDB" id="A0A1H2R183"/>
<comment type="cofactor">
    <cofactor evidence="12">
        <name>pyridoxal 5'-phosphate</name>
        <dbReference type="ChEBI" id="CHEBI:597326"/>
    </cofactor>
    <text evidence="12">Binds 1 pyridoxal phosphate per subunit.</text>
</comment>
<comment type="function">
    <text evidence="12">Catalyzes the reversible conversion of 3-phosphohydroxypyruvate to phosphoserine and of 3-hydroxy-2-oxo-4-phosphonooxybutanoate to phosphohydroxythreonine.</text>
</comment>